<dbReference type="NCBIfam" id="TIGR01143">
    <property type="entry name" value="murF"/>
    <property type="match status" value="1"/>
</dbReference>
<evidence type="ECO:0000256" key="2">
    <source>
        <dbReference type="ARBA" id="ARBA00022598"/>
    </source>
</evidence>
<evidence type="ECO:0000256" key="11">
    <source>
        <dbReference type="RuleBase" id="RU004136"/>
    </source>
</evidence>
<comment type="function">
    <text evidence="10 11">Involved in cell wall formation. Catalyzes the final step in the synthesis of UDP-N-acetylmuramoyl-pentapeptide, the precursor of murein.</text>
</comment>
<keyword evidence="2 10" id="KW-0436">Ligase</keyword>
<dbReference type="EMBL" id="WJNG01000004">
    <property type="protein sequence ID" value="MRH42163.1"/>
    <property type="molecule type" value="Genomic_DNA"/>
</dbReference>
<keyword evidence="1 10" id="KW-0963">Cytoplasm</keyword>
<dbReference type="InterPro" id="IPR004101">
    <property type="entry name" value="Mur_ligase_C"/>
</dbReference>
<dbReference type="GO" id="GO:0005524">
    <property type="term" value="F:ATP binding"/>
    <property type="evidence" value="ECO:0007669"/>
    <property type="project" value="UniProtKB-UniRule"/>
</dbReference>
<comment type="catalytic activity">
    <reaction evidence="10 11">
        <text>D-alanyl-D-alanine + UDP-N-acetyl-alpha-D-muramoyl-L-alanyl-gamma-D-glutamyl-meso-2,6-diaminopimelate + ATP = UDP-N-acetyl-alpha-D-muramoyl-L-alanyl-gamma-D-glutamyl-meso-2,6-diaminopimeloyl-D-alanyl-D-alanine + ADP + phosphate + H(+)</text>
        <dbReference type="Rhea" id="RHEA:28374"/>
        <dbReference type="ChEBI" id="CHEBI:15378"/>
        <dbReference type="ChEBI" id="CHEBI:30616"/>
        <dbReference type="ChEBI" id="CHEBI:43474"/>
        <dbReference type="ChEBI" id="CHEBI:57822"/>
        <dbReference type="ChEBI" id="CHEBI:61386"/>
        <dbReference type="ChEBI" id="CHEBI:83905"/>
        <dbReference type="ChEBI" id="CHEBI:456216"/>
        <dbReference type="EC" id="6.3.2.10"/>
    </reaction>
</comment>
<evidence type="ECO:0000256" key="3">
    <source>
        <dbReference type="ARBA" id="ARBA00022618"/>
    </source>
</evidence>
<dbReference type="Gene3D" id="3.90.190.20">
    <property type="entry name" value="Mur ligase, C-terminal domain"/>
    <property type="match status" value="1"/>
</dbReference>
<gene>
    <name evidence="10 15" type="primary">murF</name>
    <name evidence="15" type="ORF">GH741_05665</name>
</gene>
<proteinExistence type="inferred from homology"/>
<dbReference type="InterPro" id="IPR036565">
    <property type="entry name" value="Mur-like_cat_sf"/>
</dbReference>
<dbReference type="EC" id="6.3.2.10" evidence="10 11"/>
<comment type="subcellular location">
    <subcellularLocation>
        <location evidence="10 11">Cytoplasm</location>
    </subcellularLocation>
</comment>
<feature type="binding site" evidence="10">
    <location>
        <begin position="114"/>
        <end position="120"/>
    </location>
    <ligand>
        <name>ATP</name>
        <dbReference type="ChEBI" id="CHEBI:30616"/>
    </ligand>
</feature>
<dbReference type="OrthoDB" id="9801978at2"/>
<dbReference type="SUPFAM" id="SSF63418">
    <property type="entry name" value="MurE/MurF N-terminal domain"/>
    <property type="match status" value="1"/>
</dbReference>
<evidence type="ECO:0000256" key="8">
    <source>
        <dbReference type="ARBA" id="ARBA00023306"/>
    </source>
</evidence>
<evidence type="ECO:0000256" key="6">
    <source>
        <dbReference type="ARBA" id="ARBA00022960"/>
    </source>
</evidence>
<dbReference type="Pfam" id="PF02875">
    <property type="entry name" value="Mur_ligase_C"/>
    <property type="match status" value="1"/>
</dbReference>
<keyword evidence="3 10" id="KW-0132">Cell division</keyword>
<feature type="domain" description="Mur ligase central" evidence="14">
    <location>
        <begin position="112"/>
        <end position="292"/>
    </location>
</feature>
<dbReference type="Pfam" id="PF08245">
    <property type="entry name" value="Mur_ligase_M"/>
    <property type="match status" value="1"/>
</dbReference>
<comment type="pathway">
    <text evidence="10 11">Cell wall biogenesis; peptidoglycan biosynthesis.</text>
</comment>
<dbReference type="GO" id="GO:0047480">
    <property type="term" value="F:UDP-N-acetylmuramoyl-tripeptide-D-alanyl-D-alanine ligase activity"/>
    <property type="evidence" value="ECO:0007669"/>
    <property type="project" value="UniProtKB-UniRule"/>
</dbReference>
<keyword evidence="9 10" id="KW-0961">Cell wall biogenesis/degradation</keyword>
<dbReference type="InterPro" id="IPR000713">
    <property type="entry name" value="Mur_ligase_N"/>
</dbReference>
<evidence type="ECO:0000259" key="13">
    <source>
        <dbReference type="Pfam" id="PF02875"/>
    </source>
</evidence>
<dbReference type="RefSeq" id="WP_153735824.1">
    <property type="nucleotide sequence ID" value="NZ_WJNG01000004.1"/>
</dbReference>
<accession>A0A6A8D8T0</accession>
<evidence type="ECO:0000256" key="9">
    <source>
        <dbReference type="ARBA" id="ARBA00023316"/>
    </source>
</evidence>
<dbReference type="AlphaFoldDB" id="A0A6A8D8T0"/>
<dbReference type="Gene3D" id="3.40.1190.10">
    <property type="entry name" value="Mur-like, catalytic domain"/>
    <property type="match status" value="1"/>
</dbReference>
<dbReference type="Gene3D" id="3.40.1390.10">
    <property type="entry name" value="MurE/MurF, N-terminal domain"/>
    <property type="match status" value="1"/>
</dbReference>
<comment type="caution">
    <text evidence="15">The sequence shown here is derived from an EMBL/GenBank/DDBJ whole genome shotgun (WGS) entry which is preliminary data.</text>
</comment>
<feature type="domain" description="Mur ligase N-terminal catalytic" evidence="12">
    <location>
        <begin position="27"/>
        <end position="102"/>
    </location>
</feature>
<evidence type="ECO:0000256" key="5">
    <source>
        <dbReference type="ARBA" id="ARBA00022840"/>
    </source>
</evidence>
<keyword evidence="5 10" id="KW-0067">ATP-binding</keyword>
<evidence type="ECO:0000256" key="10">
    <source>
        <dbReference type="HAMAP-Rule" id="MF_02019"/>
    </source>
</evidence>
<keyword evidence="4 10" id="KW-0547">Nucleotide-binding</keyword>
<evidence type="ECO:0000256" key="4">
    <source>
        <dbReference type="ARBA" id="ARBA00022741"/>
    </source>
</evidence>
<dbReference type="GO" id="GO:0005737">
    <property type="term" value="C:cytoplasm"/>
    <property type="evidence" value="ECO:0007669"/>
    <property type="project" value="UniProtKB-SubCell"/>
</dbReference>
<feature type="domain" description="Mur ligase C-terminal" evidence="13">
    <location>
        <begin position="315"/>
        <end position="440"/>
    </location>
</feature>
<dbReference type="GO" id="GO:0008360">
    <property type="term" value="P:regulation of cell shape"/>
    <property type="evidence" value="ECO:0007669"/>
    <property type="project" value="UniProtKB-KW"/>
</dbReference>
<dbReference type="GO" id="GO:0071555">
    <property type="term" value="P:cell wall organization"/>
    <property type="evidence" value="ECO:0007669"/>
    <property type="project" value="UniProtKB-KW"/>
</dbReference>
<sequence>MLFNTSFLFDLFPDTKGAVADGIPILEVTTDSRKKTKKSLFIPLRGESFDGHEFIKDAFNNGVIATLWEKGVDLPTFLPTDFPVFFVEDTLLALQQLSRRYREDIDPIVVGVTGSNGKTTTKDLIGTVLQSYYKTHRTKGNFNNHIGLPLTILSMQRDTEILVLEMGMSHFGEIELLSNLSQPDFAVITNIGESHIEYLGSREGIAQAKAEILAGLEENGLLLIDGDEPLLQGLRNQKNVMAIGFDKQNDVVIENYSMTSKDTSFHLNDSHQYQLNLLGKHNIKNSVFAIKIAECLNVPTDNIHQALRNIELTGMRFEITKGKNKVTIINDAYNASPTSMKASIEIIKQMKDFKTKLLILGDIYELGEHSKELHRTVAEVITNEIDVVFTVGDDVNEISDQVIRNKLNIEVKHFKNKQQLVENLQQYLNEQTIILLKASRGMKFETILEKIINK</sequence>
<protein>
    <recommendedName>
        <fullName evidence="10 11">UDP-N-acetylmuramoyl-tripeptide--D-alanyl-D-alanine ligase</fullName>
        <ecNumber evidence="10 11">6.3.2.10</ecNumber>
    </recommendedName>
    <alternativeName>
        <fullName evidence="10">D-alanyl-D-alanine-adding enzyme</fullName>
    </alternativeName>
</protein>
<evidence type="ECO:0000259" key="14">
    <source>
        <dbReference type="Pfam" id="PF08245"/>
    </source>
</evidence>
<dbReference type="PANTHER" id="PTHR43024">
    <property type="entry name" value="UDP-N-ACETYLMURAMOYL-TRIPEPTIDE--D-ALANYL-D-ALANINE LIGASE"/>
    <property type="match status" value="1"/>
</dbReference>
<dbReference type="HAMAP" id="MF_02019">
    <property type="entry name" value="MurF"/>
    <property type="match status" value="1"/>
</dbReference>
<dbReference type="InterPro" id="IPR013221">
    <property type="entry name" value="Mur_ligase_cen"/>
</dbReference>
<dbReference type="InterPro" id="IPR005863">
    <property type="entry name" value="UDP-N-AcMur_synth"/>
</dbReference>
<organism evidence="15 16">
    <name type="scientific">Aquibacillus halophilus</name>
    <dbReference type="NCBI Taxonomy" id="930132"/>
    <lineage>
        <taxon>Bacteria</taxon>
        <taxon>Bacillati</taxon>
        <taxon>Bacillota</taxon>
        <taxon>Bacilli</taxon>
        <taxon>Bacillales</taxon>
        <taxon>Bacillaceae</taxon>
        <taxon>Aquibacillus</taxon>
    </lineage>
</organism>
<evidence type="ECO:0000313" key="16">
    <source>
        <dbReference type="Proteomes" id="UP000799092"/>
    </source>
</evidence>
<comment type="similarity">
    <text evidence="10">Belongs to the MurCDEF family. MurF subfamily.</text>
</comment>
<keyword evidence="16" id="KW-1185">Reference proteome</keyword>
<keyword evidence="8 10" id="KW-0131">Cell cycle</keyword>
<dbReference type="Pfam" id="PF01225">
    <property type="entry name" value="Mur_ligase"/>
    <property type="match status" value="1"/>
</dbReference>
<dbReference type="InterPro" id="IPR051046">
    <property type="entry name" value="MurCDEF_CellWall_CoF430Synth"/>
</dbReference>
<dbReference type="GO" id="GO:0009252">
    <property type="term" value="P:peptidoglycan biosynthetic process"/>
    <property type="evidence" value="ECO:0007669"/>
    <property type="project" value="UniProtKB-UniRule"/>
</dbReference>
<keyword evidence="7 10" id="KW-0573">Peptidoglycan synthesis</keyword>
<dbReference type="InterPro" id="IPR035911">
    <property type="entry name" value="MurE/MurF_N"/>
</dbReference>
<evidence type="ECO:0000259" key="12">
    <source>
        <dbReference type="Pfam" id="PF01225"/>
    </source>
</evidence>
<name>A0A6A8D8T0_9BACI</name>
<keyword evidence="6 10" id="KW-0133">Cell shape</keyword>
<evidence type="ECO:0000256" key="1">
    <source>
        <dbReference type="ARBA" id="ARBA00022490"/>
    </source>
</evidence>
<dbReference type="SUPFAM" id="SSF53623">
    <property type="entry name" value="MurD-like peptide ligases, catalytic domain"/>
    <property type="match status" value="1"/>
</dbReference>
<dbReference type="PANTHER" id="PTHR43024:SF1">
    <property type="entry name" value="UDP-N-ACETYLMURAMOYL-TRIPEPTIDE--D-ALANYL-D-ALANINE LIGASE"/>
    <property type="match status" value="1"/>
</dbReference>
<dbReference type="UniPathway" id="UPA00219"/>
<reference evidence="15" key="1">
    <citation type="submission" date="2019-11" db="EMBL/GenBank/DDBJ databases">
        <authorList>
            <person name="Li J."/>
        </authorList>
    </citation>
    <scope>NUCLEOTIDE SEQUENCE</scope>
    <source>
        <strain evidence="15">B6B</strain>
    </source>
</reference>
<evidence type="ECO:0000256" key="7">
    <source>
        <dbReference type="ARBA" id="ARBA00022984"/>
    </source>
</evidence>
<dbReference type="Proteomes" id="UP000799092">
    <property type="component" value="Unassembled WGS sequence"/>
</dbReference>
<dbReference type="GO" id="GO:0051301">
    <property type="term" value="P:cell division"/>
    <property type="evidence" value="ECO:0007669"/>
    <property type="project" value="UniProtKB-KW"/>
</dbReference>
<dbReference type="SUPFAM" id="SSF53244">
    <property type="entry name" value="MurD-like peptide ligases, peptide-binding domain"/>
    <property type="match status" value="1"/>
</dbReference>
<dbReference type="InterPro" id="IPR036615">
    <property type="entry name" value="Mur_ligase_C_dom_sf"/>
</dbReference>
<evidence type="ECO:0000313" key="15">
    <source>
        <dbReference type="EMBL" id="MRH42163.1"/>
    </source>
</evidence>